<keyword evidence="4" id="KW-0067">ATP-binding</keyword>
<dbReference type="GO" id="GO:0005524">
    <property type="term" value="F:ATP binding"/>
    <property type="evidence" value="ECO:0007669"/>
    <property type="project" value="UniProtKB-KW"/>
</dbReference>
<dbReference type="CDD" id="cd03230">
    <property type="entry name" value="ABC_DR_subfamily_A"/>
    <property type="match status" value="1"/>
</dbReference>
<evidence type="ECO:0000256" key="4">
    <source>
        <dbReference type="ARBA" id="ARBA00022840"/>
    </source>
</evidence>
<dbReference type="InterPro" id="IPR027417">
    <property type="entry name" value="P-loop_NTPase"/>
</dbReference>
<dbReference type="Proteomes" id="UP000014387">
    <property type="component" value="Unassembled WGS sequence"/>
</dbReference>
<dbReference type="AlphaFoldDB" id="A0A9W5RFH3"/>
<evidence type="ECO:0000259" key="6">
    <source>
        <dbReference type="PROSITE" id="PS50893"/>
    </source>
</evidence>
<gene>
    <name evidence="7" type="ORF">HMPREF9238_01216</name>
</gene>
<name>A0A9W5RFH3_9ACTO</name>
<evidence type="ECO:0000256" key="2">
    <source>
        <dbReference type="ARBA" id="ARBA00022448"/>
    </source>
</evidence>
<dbReference type="GO" id="GO:0005886">
    <property type="term" value="C:plasma membrane"/>
    <property type="evidence" value="ECO:0007669"/>
    <property type="project" value="UniProtKB-SubCell"/>
</dbReference>
<evidence type="ECO:0000256" key="5">
    <source>
        <dbReference type="ARBA" id="ARBA00023251"/>
    </source>
</evidence>
<dbReference type="PROSITE" id="PS50893">
    <property type="entry name" value="ABC_TRANSPORTER_2"/>
    <property type="match status" value="1"/>
</dbReference>
<dbReference type="Gene3D" id="3.40.50.300">
    <property type="entry name" value="P-loop containing nucleotide triphosphate hydrolases"/>
    <property type="match status" value="1"/>
</dbReference>
<dbReference type="InterPro" id="IPR003439">
    <property type="entry name" value="ABC_transporter-like_ATP-bd"/>
</dbReference>
<feature type="domain" description="ABC transporter" evidence="6">
    <location>
        <begin position="5"/>
        <end position="234"/>
    </location>
</feature>
<keyword evidence="8" id="KW-1185">Reference proteome</keyword>
<dbReference type="SMART" id="SM00382">
    <property type="entry name" value="AAA"/>
    <property type="match status" value="1"/>
</dbReference>
<evidence type="ECO:0000313" key="7">
    <source>
        <dbReference type="EMBL" id="EPD31442.1"/>
    </source>
</evidence>
<dbReference type="EMBL" id="AGWN01000001">
    <property type="protein sequence ID" value="EPD31442.1"/>
    <property type="molecule type" value="Genomic_DNA"/>
</dbReference>
<accession>A0A9W5RFH3</accession>
<keyword evidence="5" id="KW-0046">Antibiotic resistance</keyword>
<dbReference type="InterPro" id="IPR003593">
    <property type="entry name" value="AAA+_ATPase"/>
</dbReference>
<reference evidence="7 8" key="1">
    <citation type="submission" date="2013-05" db="EMBL/GenBank/DDBJ databases">
        <title>The Genome Sequence of Actinomyces europaeus ACS-120-V-COL10B.</title>
        <authorList>
            <consortium name="The Broad Institute Genomics Platform"/>
            <person name="Earl A."/>
            <person name="Ward D."/>
            <person name="Feldgarden M."/>
            <person name="Gevers D."/>
            <person name="Saerens B."/>
            <person name="Vaneechoutte M."/>
            <person name="Walker B."/>
            <person name="Young S."/>
            <person name="Zeng Q."/>
            <person name="Gargeya S."/>
            <person name="Fitzgerald M."/>
            <person name="Haas B."/>
            <person name="Abouelleil A."/>
            <person name="Allen A.W."/>
            <person name="Alvarado L."/>
            <person name="Arachchi H.M."/>
            <person name="Berlin A.M."/>
            <person name="Chapman S.B."/>
            <person name="Gainer-Dewar J."/>
            <person name="Goldberg J."/>
            <person name="Griggs A."/>
            <person name="Gujja S."/>
            <person name="Hansen M."/>
            <person name="Howarth C."/>
            <person name="Imamovic A."/>
            <person name="Ireland A."/>
            <person name="Larimer J."/>
            <person name="McCowan C."/>
            <person name="Murphy C."/>
            <person name="Pearson M."/>
            <person name="Poon T.W."/>
            <person name="Priest M."/>
            <person name="Roberts A."/>
            <person name="Saif S."/>
            <person name="Shea T."/>
            <person name="Sisk P."/>
            <person name="Sykes S."/>
            <person name="Wortman J."/>
            <person name="Nusbaum C."/>
            <person name="Birren B."/>
        </authorList>
    </citation>
    <scope>NUCLEOTIDE SEQUENCE [LARGE SCALE GENOMIC DNA]</scope>
    <source>
        <strain evidence="7 8">ACS-120-V-Col10b</strain>
    </source>
</reference>
<dbReference type="InterPro" id="IPR017871">
    <property type="entry name" value="ABC_transporter-like_CS"/>
</dbReference>
<keyword evidence="3" id="KW-0547">Nucleotide-binding</keyword>
<protein>
    <recommendedName>
        <fullName evidence="6">ABC transporter domain-containing protein</fullName>
    </recommendedName>
</protein>
<evidence type="ECO:0000313" key="8">
    <source>
        <dbReference type="Proteomes" id="UP000014387"/>
    </source>
</evidence>
<dbReference type="OrthoDB" id="9804819at2"/>
<proteinExistence type="predicted"/>
<dbReference type="SUPFAM" id="SSF52540">
    <property type="entry name" value="P-loop containing nucleoside triphosphate hydrolases"/>
    <property type="match status" value="1"/>
</dbReference>
<evidence type="ECO:0000256" key="1">
    <source>
        <dbReference type="ARBA" id="ARBA00004202"/>
    </source>
</evidence>
<organism evidence="7 8">
    <name type="scientific">Gleimia europaea ACS-120-V-Col10b</name>
    <dbReference type="NCBI Taxonomy" id="883069"/>
    <lineage>
        <taxon>Bacteria</taxon>
        <taxon>Bacillati</taxon>
        <taxon>Actinomycetota</taxon>
        <taxon>Actinomycetes</taxon>
        <taxon>Actinomycetales</taxon>
        <taxon>Actinomycetaceae</taxon>
        <taxon>Gleimia</taxon>
    </lineage>
</organism>
<dbReference type="GO" id="GO:0046677">
    <property type="term" value="P:response to antibiotic"/>
    <property type="evidence" value="ECO:0007669"/>
    <property type="project" value="UniProtKB-KW"/>
</dbReference>
<keyword evidence="2" id="KW-0813">Transport</keyword>
<dbReference type="RefSeq" id="WP_016444553.1">
    <property type="nucleotide sequence ID" value="NZ_KE150266.1"/>
</dbReference>
<dbReference type="PANTHER" id="PTHR42711">
    <property type="entry name" value="ABC TRANSPORTER ATP-BINDING PROTEIN"/>
    <property type="match status" value="1"/>
</dbReference>
<dbReference type="GO" id="GO:0016887">
    <property type="term" value="F:ATP hydrolysis activity"/>
    <property type="evidence" value="ECO:0007669"/>
    <property type="project" value="InterPro"/>
</dbReference>
<evidence type="ECO:0000256" key="3">
    <source>
        <dbReference type="ARBA" id="ARBA00022741"/>
    </source>
</evidence>
<comment type="caution">
    <text evidence="7">The sequence shown here is derived from an EMBL/GenBank/DDBJ whole genome shotgun (WGS) entry which is preliminary data.</text>
</comment>
<dbReference type="InterPro" id="IPR050763">
    <property type="entry name" value="ABC_transporter_ATP-binding"/>
</dbReference>
<comment type="subcellular location">
    <subcellularLocation>
        <location evidence="1">Cell membrane</location>
        <topology evidence="1">Peripheral membrane protein</topology>
    </subcellularLocation>
</comment>
<dbReference type="Pfam" id="PF00005">
    <property type="entry name" value="ABC_tran"/>
    <property type="match status" value="1"/>
</dbReference>
<sequence length="298" mass="32543">MSVLIEARDVHFAYGKVQALRGIDLSISQGEVVAILGPNGAGKTTFVETLMGSIRPDQGDIKVFGKHPIEFSAREWTRIGLVQQHWKDHEKWLVEEHLKWIQYAHESIGADTCDPFELLESQGLGDKRKAKMSSLSGGQRRRVDFIAAMISKPNLLLLDEPTTGLDPEAKAMIHDIVSASADLGATVVLTTHDLHEAEKLASRILIIKGGKLIADASVPELSDRLAKPAQITWKQGGRRFVHATNQVESFVKTLDLDDITGLSISRPTLEDAYLALVDDKKNNDAVQGEPAEATGGAL</sequence>
<dbReference type="PROSITE" id="PS00211">
    <property type="entry name" value="ABC_TRANSPORTER_1"/>
    <property type="match status" value="1"/>
</dbReference>
<dbReference type="PANTHER" id="PTHR42711:SF17">
    <property type="entry name" value="ABC TRANSPORTER ATP-BINDING PROTEIN"/>
    <property type="match status" value="1"/>
</dbReference>